<protein>
    <recommendedName>
        <fullName evidence="3">Outer membrane lipoprotein-sorting protein</fullName>
    </recommendedName>
</protein>
<accession>A0A0X3AP45</accession>
<proteinExistence type="predicted"/>
<dbReference type="EMBL" id="FCOR01000012">
    <property type="protein sequence ID" value="CVK16919.1"/>
    <property type="molecule type" value="Genomic_DNA"/>
</dbReference>
<dbReference type="STRING" id="1586267.GCA_001418685_01783"/>
<evidence type="ECO:0008006" key="3">
    <source>
        <dbReference type="Google" id="ProtNLM"/>
    </source>
</evidence>
<sequence length="238" mass="27106">MKRKIFILLLIVSFIAKADILTSKYFTVLSHVVEKEPTLESVLNHYYVAVAGSKEKLQQITSLISEGQITFPQLSESADIEIKYKAPNKYISKISIMGQTIIKGFDGQKLFSNVPVNNEDELKEMKMKKGIFSELYVTQDNAVLEGKKNLDGKEVYKVTVIEDNIKTIFYFDVKTGLKVKEETLKGTEVLIKEYADYKDFEGYKLSTKIKTQVTGQTAVQTITKYEINPKLDDSQFKL</sequence>
<reference evidence="1 2" key="1">
    <citation type="submission" date="2016-01" db="EMBL/GenBank/DDBJ databases">
        <authorList>
            <person name="McClelland M."/>
            <person name="Jain A."/>
            <person name="Saraogi P."/>
            <person name="Mendelson R."/>
            <person name="Westerman R."/>
            <person name="SanMiguel P."/>
            <person name="Csonka L."/>
        </authorList>
    </citation>
    <scope>NUCLEOTIDE SEQUENCE [LARGE SCALE GENOMIC DNA]</scope>
    <source>
        <strain evidence="1 2">R-53146</strain>
    </source>
</reference>
<dbReference type="AlphaFoldDB" id="A0A0X3AP45"/>
<name>A0A0X3AP45_9FLAO</name>
<dbReference type="OrthoDB" id="9811314at2"/>
<gene>
    <name evidence="1" type="ORF">Ga0061079_11250</name>
</gene>
<dbReference type="Proteomes" id="UP000182761">
    <property type="component" value="Unassembled WGS sequence"/>
</dbReference>
<dbReference type="Gene3D" id="2.50.20.10">
    <property type="entry name" value="Lipoprotein localisation LolA/LolB/LppX"/>
    <property type="match status" value="1"/>
</dbReference>
<evidence type="ECO:0000313" key="2">
    <source>
        <dbReference type="Proteomes" id="UP000182761"/>
    </source>
</evidence>
<dbReference type="RefSeq" id="WP_055426102.1">
    <property type="nucleotide sequence ID" value="NZ_FCOR01000012.1"/>
</dbReference>
<evidence type="ECO:0000313" key="1">
    <source>
        <dbReference type="EMBL" id="CVK16919.1"/>
    </source>
</evidence>
<organism evidence="1 2">
    <name type="scientific">Apibacter mensalis</name>
    <dbReference type="NCBI Taxonomy" id="1586267"/>
    <lineage>
        <taxon>Bacteria</taxon>
        <taxon>Pseudomonadati</taxon>
        <taxon>Bacteroidota</taxon>
        <taxon>Flavobacteriia</taxon>
        <taxon>Flavobacteriales</taxon>
        <taxon>Weeksellaceae</taxon>
        <taxon>Apibacter</taxon>
    </lineage>
</organism>
<keyword evidence="2" id="KW-1185">Reference proteome</keyword>